<feature type="domain" description="DNA mismatch repair proteins mutS family" evidence="7">
    <location>
        <begin position="421"/>
        <end position="575"/>
    </location>
</feature>
<name>A0ABZ1CY09_9TREE</name>
<dbReference type="SUPFAM" id="SSF52540">
    <property type="entry name" value="P-loop containing nucleoside triphosphate hydrolases"/>
    <property type="match status" value="1"/>
</dbReference>
<protein>
    <recommendedName>
        <fullName evidence="7">DNA mismatch repair proteins mutS family domain-containing protein</fullName>
    </recommendedName>
</protein>
<dbReference type="RefSeq" id="XP_062791251.1">
    <property type="nucleotide sequence ID" value="XM_062935200.1"/>
</dbReference>
<keyword evidence="2" id="KW-0547">Nucleotide-binding</keyword>
<dbReference type="Pfam" id="PF00488">
    <property type="entry name" value="MutS_V"/>
    <property type="match status" value="2"/>
</dbReference>
<dbReference type="InterPro" id="IPR027417">
    <property type="entry name" value="P-loop_NTPase"/>
</dbReference>
<keyword evidence="4" id="KW-0238">DNA-binding</keyword>
<evidence type="ECO:0000313" key="8">
    <source>
        <dbReference type="EMBL" id="WRT66511.1"/>
    </source>
</evidence>
<dbReference type="EMBL" id="CP141884">
    <property type="protein sequence ID" value="WRT66511.1"/>
    <property type="molecule type" value="Genomic_DNA"/>
</dbReference>
<dbReference type="InterPro" id="IPR007696">
    <property type="entry name" value="DNA_mismatch_repair_MutS_core"/>
</dbReference>
<evidence type="ECO:0000256" key="6">
    <source>
        <dbReference type="SAM" id="MobiDB-lite"/>
    </source>
</evidence>
<dbReference type="PANTHER" id="PTHR11361:SF21">
    <property type="entry name" value="MUTS PROTEIN HOMOLOG 4"/>
    <property type="match status" value="1"/>
</dbReference>
<dbReference type="InterPro" id="IPR000432">
    <property type="entry name" value="DNA_mismatch_repair_MutS_C"/>
</dbReference>
<comment type="similarity">
    <text evidence="1">Belongs to the DNA mismatch repair MutS family.</text>
</comment>
<evidence type="ECO:0000313" key="9">
    <source>
        <dbReference type="Proteomes" id="UP001329825"/>
    </source>
</evidence>
<proteinExistence type="inferred from homology"/>
<dbReference type="InterPro" id="IPR045076">
    <property type="entry name" value="MutS"/>
</dbReference>
<evidence type="ECO:0000256" key="3">
    <source>
        <dbReference type="ARBA" id="ARBA00022840"/>
    </source>
</evidence>
<evidence type="ECO:0000259" key="7">
    <source>
        <dbReference type="SMART" id="SM00534"/>
    </source>
</evidence>
<evidence type="ECO:0000256" key="5">
    <source>
        <dbReference type="ARBA" id="ARBA00023254"/>
    </source>
</evidence>
<keyword evidence="3" id="KW-0067">ATP-binding</keyword>
<dbReference type="Pfam" id="PF05192">
    <property type="entry name" value="MutS_III"/>
    <property type="match status" value="1"/>
</dbReference>
<accession>A0ABZ1CY09</accession>
<evidence type="ECO:0000256" key="1">
    <source>
        <dbReference type="ARBA" id="ARBA00006271"/>
    </source>
</evidence>
<dbReference type="Proteomes" id="UP001329825">
    <property type="component" value="Chromosome 4"/>
</dbReference>
<sequence>MSTRNSESQRLPPTRATSTRGEEDNEYVAAVVQGRGQGVEMGIAVHSLETGHRTHAVRKPTDDGTLKLADTTFHYKTIHHLDLHPPCTIVVQEAPFTTGKRGHDPTSSPSDLVQALEEHFMLDCVSLPRDCWNHDRGLSYLSALGVDDNLKTSTLMACSDKYYALAATCALFQYLEAKEGLYYPDSSLKVSYIASEGTMFIDMETVRNLELVTNTLTHKSGNTLFGLLNHCATPMGSRLLRGNILLPSNVRDTIDGRLDASPDRLKAIHRGIERLGRTDLDKLINQATRKTLAPVNIGTTGERISILLQLERYVESANALKNEVAHSNCKLLVEIFEGLSDEILPDMKQLISILKEFRGGLYHCSDAIAKLDVLAAFADISQIRPVFDDTMSIKGGRHPILDKACDLGDCVPNDVYAPDFASFQLIQGPNVPAQYASFRLHDALLSRLSNDDALEKNLSTFASEMATSAMILGLATSNSLIIVDEVESLIERKAFVFFATHFHDLTTTLGDLPGVVKMHLRVENNKIIDDENAFSATFQYKVEEGQAMISHYGLELAKLAAFPQEVMVRAKEVATKLSELEERGRETDISHALVKRRKVLFELDHLLRYTKDDEKRLALKLEGIQLDCVAELKKTFSGFQSG</sequence>
<dbReference type="PANTHER" id="PTHR11361">
    <property type="entry name" value="DNA MISMATCH REPAIR PROTEIN MUTS FAMILY MEMBER"/>
    <property type="match status" value="1"/>
</dbReference>
<evidence type="ECO:0000256" key="2">
    <source>
        <dbReference type="ARBA" id="ARBA00022741"/>
    </source>
</evidence>
<evidence type="ECO:0000256" key="4">
    <source>
        <dbReference type="ARBA" id="ARBA00023125"/>
    </source>
</evidence>
<dbReference type="Gene3D" id="3.40.50.300">
    <property type="entry name" value="P-loop containing nucleotide triphosphate hydrolases"/>
    <property type="match status" value="2"/>
</dbReference>
<reference evidence="8 9" key="1">
    <citation type="submission" date="2024-01" db="EMBL/GenBank/DDBJ databases">
        <title>Comparative genomics of Cryptococcus and Kwoniella reveals pathogenesis evolution and contrasting modes of karyotype evolution via chromosome fusion or intercentromeric recombination.</title>
        <authorList>
            <person name="Coelho M.A."/>
            <person name="David-Palma M."/>
            <person name="Shea T."/>
            <person name="Bowers K."/>
            <person name="McGinley-Smith S."/>
            <person name="Mohammad A.W."/>
            <person name="Gnirke A."/>
            <person name="Yurkov A.M."/>
            <person name="Nowrousian M."/>
            <person name="Sun S."/>
            <person name="Cuomo C.A."/>
            <person name="Heitman J."/>
        </authorList>
    </citation>
    <scope>NUCLEOTIDE SEQUENCE [LARGE SCALE GENOMIC DNA]</scope>
    <source>
        <strain evidence="8">CBS 11374</strain>
    </source>
</reference>
<keyword evidence="5" id="KW-0469">Meiosis</keyword>
<dbReference type="SUPFAM" id="SSF48334">
    <property type="entry name" value="DNA repair protein MutS, domain III"/>
    <property type="match status" value="1"/>
</dbReference>
<dbReference type="Gene3D" id="1.10.1420.10">
    <property type="match status" value="1"/>
</dbReference>
<organism evidence="8 9">
    <name type="scientific">Kwoniella shivajii</name>
    <dbReference type="NCBI Taxonomy" id="564305"/>
    <lineage>
        <taxon>Eukaryota</taxon>
        <taxon>Fungi</taxon>
        <taxon>Dikarya</taxon>
        <taxon>Basidiomycota</taxon>
        <taxon>Agaricomycotina</taxon>
        <taxon>Tremellomycetes</taxon>
        <taxon>Tremellales</taxon>
        <taxon>Cryptococcaceae</taxon>
        <taxon>Kwoniella</taxon>
    </lineage>
</organism>
<gene>
    <name evidence="8" type="ORF">IL334_003470</name>
</gene>
<keyword evidence="9" id="KW-1185">Reference proteome</keyword>
<feature type="region of interest" description="Disordered" evidence="6">
    <location>
        <begin position="1"/>
        <end position="25"/>
    </location>
</feature>
<dbReference type="GeneID" id="87955601"/>
<dbReference type="InterPro" id="IPR036187">
    <property type="entry name" value="DNA_mismatch_repair_MutS_sf"/>
</dbReference>
<dbReference type="SMART" id="SM00534">
    <property type="entry name" value="MUTSac"/>
    <property type="match status" value="1"/>
</dbReference>
<feature type="compositionally biased region" description="Polar residues" evidence="6">
    <location>
        <begin position="1"/>
        <end position="19"/>
    </location>
</feature>